<feature type="signal peptide" evidence="7">
    <location>
        <begin position="1"/>
        <end position="37"/>
    </location>
</feature>
<dbReference type="AlphaFoldDB" id="A0A4J2ARQ5"/>
<dbReference type="Pfam" id="PF05062">
    <property type="entry name" value="RICH"/>
    <property type="match status" value="2"/>
</dbReference>
<feature type="region of interest" description="Disordered" evidence="5">
    <location>
        <begin position="132"/>
        <end position="203"/>
    </location>
</feature>
<evidence type="ECO:0000256" key="5">
    <source>
        <dbReference type="SAM" id="MobiDB-lite"/>
    </source>
</evidence>
<protein>
    <submittedName>
        <fullName evidence="11">Surface protein PspC</fullName>
    </submittedName>
</protein>
<dbReference type="Pfam" id="PF00746">
    <property type="entry name" value="Gram_pos_anchor"/>
    <property type="match status" value="1"/>
</dbReference>
<feature type="region of interest" description="Disordered" evidence="5">
    <location>
        <begin position="528"/>
        <end position="671"/>
    </location>
</feature>
<dbReference type="EMBL" id="CAATGM010000015">
    <property type="protein sequence ID" value="VNP57216.1"/>
    <property type="molecule type" value="Genomic_DNA"/>
</dbReference>
<feature type="compositionally biased region" description="Polar residues" evidence="5">
    <location>
        <begin position="40"/>
        <end position="57"/>
    </location>
</feature>
<feature type="compositionally biased region" description="Pro residues" evidence="5">
    <location>
        <begin position="545"/>
        <end position="555"/>
    </location>
</feature>
<dbReference type="NCBIfam" id="NF033839">
    <property type="entry name" value="PspC_subgroup_2"/>
    <property type="match status" value="2"/>
</dbReference>
<feature type="compositionally biased region" description="Pro residues" evidence="5">
    <location>
        <begin position="425"/>
        <end position="435"/>
    </location>
</feature>
<accession>A0A4J2ARQ5</accession>
<feature type="compositionally biased region" description="Basic and acidic residues" evidence="5">
    <location>
        <begin position="136"/>
        <end position="148"/>
    </location>
</feature>
<keyword evidence="3 7" id="KW-0732">Signal</keyword>
<dbReference type="InterPro" id="IPR007756">
    <property type="entry name" value="RICH"/>
</dbReference>
<feature type="domain" description="Gram-positive cocci surface proteins LPxTG" evidence="8">
    <location>
        <begin position="676"/>
        <end position="707"/>
    </location>
</feature>
<feature type="compositionally biased region" description="Pro residues" evidence="5">
    <location>
        <begin position="638"/>
        <end position="648"/>
    </location>
</feature>
<evidence type="ECO:0000256" key="4">
    <source>
        <dbReference type="ARBA" id="ARBA00023088"/>
    </source>
</evidence>
<gene>
    <name evidence="11" type="primary">pspC</name>
    <name evidence="9" type="ORF">SAMEA2696412_01750</name>
    <name evidence="10" type="ORF">SAMEA3309551_01854</name>
    <name evidence="11" type="ORF">SAMEA3309557_01732</name>
</gene>
<feature type="compositionally biased region" description="Pro residues" evidence="5">
    <location>
        <begin position="576"/>
        <end position="586"/>
    </location>
</feature>
<keyword evidence="4" id="KW-0572">Peptidoglycan-anchor</keyword>
<evidence type="ECO:0000259" key="8">
    <source>
        <dbReference type="PROSITE" id="PS50847"/>
    </source>
</evidence>
<keyword evidence="2" id="KW-0964">Secreted</keyword>
<dbReference type="EMBL" id="CAATHO010000015">
    <property type="protein sequence ID" value="VNQ21070.1"/>
    <property type="molecule type" value="Genomic_DNA"/>
</dbReference>
<feature type="compositionally biased region" description="Low complexity" evidence="5">
    <location>
        <begin position="149"/>
        <end position="160"/>
    </location>
</feature>
<keyword evidence="6" id="KW-0472">Membrane</keyword>
<dbReference type="Pfam" id="PF04650">
    <property type="entry name" value="YSIRK_signal"/>
    <property type="match status" value="1"/>
</dbReference>
<feature type="compositionally biased region" description="Basic and acidic residues" evidence="5">
    <location>
        <begin position="306"/>
        <end position="315"/>
    </location>
</feature>
<dbReference type="NCBIfam" id="TIGR01168">
    <property type="entry name" value="YSIRK_signal"/>
    <property type="match status" value="1"/>
</dbReference>
<evidence type="ECO:0000313" key="9">
    <source>
        <dbReference type="EMBL" id="VNP30913.1"/>
    </source>
</evidence>
<feature type="region of interest" description="Disordered" evidence="5">
    <location>
        <begin position="408"/>
        <end position="451"/>
    </location>
</feature>
<dbReference type="PROSITE" id="PS50847">
    <property type="entry name" value="GRAM_POS_ANCHORING"/>
    <property type="match status" value="1"/>
</dbReference>
<proteinExistence type="predicted"/>
<feature type="compositionally biased region" description="Basic and acidic residues" evidence="5">
    <location>
        <begin position="268"/>
        <end position="281"/>
    </location>
</feature>
<name>A0A4J2ARQ5_STREE</name>
<keyword evidence="1" id="KW-0134">Cell wall</keyword>
<feature type="compositionally biased region" description="Basic and acidic residues" evidence="5">
    <location>
        <begin position="170"/>
        <end position="202"/>
    </location>
</feature>
<evidence type="ECO:0000256" key="1">
    <source>
        <dbReference type="ARBA" id="ARBA00022512"/>
    </source>
</evidence>
<feature type="region of interest" description="Disordered" evidence="5">
    <location>
        <begin position="39"/>
        <end position="70"/>
    </location>
</feature>
<reference evidence="11" key="1">
    <citation type="submission" date="2019-04" db="EMBL/GenBank/DDBJ databases">
        <authorList>
            <consortium name="Pathogen Informatics"/>
        </authorList>
    </citation>
    <scope>NUCLEOTIDE SEQUENCE</scope>
    <source>
        <strain evidence="11">GPSC40</strain>
    </source>
</reference>
<feature type="region of interest" description="Disordered" evidence="5">
    <location>
        <begin position="234"/>
        <end position="315"/>
    </location>
</feature>
<dbReference type="EMBL" id="CAATFZ010000016">
    <property type="protein sequence ID" value="VNP30913.1"/>
    <property type="molecule type" value="Genomic_DNA"/>
</dbReference>
<dbReference type="NCBIfam" id="TIGR01167">
    <property type="entry name" value="LPXTG_anchor"/>
    <property type="match status" value="1"/>
</dbReference>
<organism evidence="11">
    <name type="scientific">Streptococcus pneumoniae</name>
    <dbReference type="NCBI Taxonomy" id="1313"/>
    <lineage>
        <taxon>Bacteria</taxon>
        <taxon>Bacillati</taxon>
        <taxon>Bacillota</taxon>
        <taxon>Bacilli</taxon>
        <taxon>Lactobacillales</taxon>
        <taxon>Streptococcaceae</taxon>
        <taxon>Streptococcus</taxon>
    </lineage>
</organism>
<dbReference type="Gene3D" id="1.20.58.440">
    <property type="entry name" value="choline binding protein A"/>
    <property type="match status" value="1"/>
</dbReference>
<feature type="compositionally biased region" description="Basic and acidic residues" evidence="5">
    <location>
        <begin position="437"/>
        <end position="451"/>
    </location>
</feature>
<evidence type="ECO:0000256" key="6">
    <source>
        <dbReference type="SAM" id="Phobius"/>
    </source>
</evidence>
<evidence type="ECO:0000313" key="11">
    <source>
        <dbReference type="EMBL" id="VNQ21070.1"/>
    </source>
</evidence>
<keyword evidence="6" id="KW-0812">Transmembrane</keyword>
<feature type="transmembrane region" description="Helical" evidence="6">
    <location>
        <begin position="685"/>
        <end position="703"/>
    </location>
</feature>
<evidence type="ECO:0000313" key="10">
    <source>
        <dbReference type="EMBL" id="VNP57216.1"/>
    </source>
</evidence>
<dbReference type="InterPro" id="IPR005877">
    <property type="entry name" value="YSIRK_signal_dom"/>
</dbReference>
<feature type="compositionally biased region" description="Basic and acidic residues" evidence="5">
    <location>
        <begin position="234"/>
        <end position="259"/>
    </location>
</feature>
<feature type="compositionally biased region" description="Pro residues" evidence="5">
    <location>
        <begin position="607"/>
        <end position="617"/>
    </location>
</feature>
<dbReference type="Gene3D" id="1.20.81.20">
    <property type="match status" value="2"/>
</dbReference>
<evidence type="ECO:0000256" key="7">
    <source>
        <dbReference type="SAM" id="SignalP"/>
    </source>
</evidence>
<evidence type="ECO:0000256" key="3">
    <source>
        <dbReference type="ARBA" id="ARBA00022729"/>
    </source>
</evidence>
<evidence type="ECO:0000256" key="2">
    <source>
        <dbReference type="ARBA" id="ARBA00022525"/>
    </source>
</evidence>
<keyword evidence="6" id="KW-1133">Transmembrane helix</keyword>
<dbReference type="InterPro" id="IPR038183">
    <property type="entry name" value="RICH_sf"/>
</dbReference>
<feature type="chain" id="PRO_5033441351" evidence="7">
    <location>
        <begin position="38"/>
        <end position="707"/>
    </location>
</feature>
<feature type="compositionally biased region" description="Basic and acidic residues" evidence="5">
    <location>
        <begin position="650"/>
        <end position="671"/>
    </location>
</feature>
<dbReference type="InterPro" id="IPR019931">
    <property type="entry name" value="LPXTG_anchor"/>
</dbReference>
<sequence>MFASKSERKVHYSIRKFSIGVASVAVASLFMGSVVHATENEGTTQAPTSSNRGNESQAEQRRELDLERDKVKKEVREYKEKKVKELYSKSTKSRHKKTVDIVNKLQNINNEYLNKIIQSTSTYEELQKLMMESQSEVDKAVSEFEKDLSSSSSSGSSTEPEASDTAKPNKPTELEKKVAEAQQKVEEAEKKAKDQKEEDHRNYPTITYKTLELEIAEFDVKVKEAELELLKVKAKESRDEKKIKQAEAEVESKQAEATRLKKIKTDRKKAEEEAKLKEAVEKNAATSEQGKPKRRVKRGALGEQATPDKKDYFEKDFRPAFNKNQQMVAIQESLNKLDDETKTVPDGAKLTGEAGNAYNEVRDYAIKVVSENKKLLSQTAVTMDELAMQLTKLNDAMSKLKEAKAKLVPEVKPQPENPEHQKPTTPAPDTKPIPQPEGKKPSVPDINQEKEKAKLAVATYMSKILDDIQKHHLQKEKHRQIVALIKELDEFKKQALSEIDNVNTKVEIENTVHKIFADMDAVVTKFKKGLTQDTPKEPDNKKPSAPKPDMQPSPQPEGKKPSVLAQPGTEDKKPSAPKPDMQPSPQPEGKKPSVPAQPGTEDKKPSAPKPDMQPSPQPEGKKPSVPAQPGTEDKKPSAPKPDMQPSPQPEGKKPSVPEINQEKEKAKLAVATEKKLPSTGVASNLVLEIIGLLGLIGTSFIAMKRRK</sequence>
<feature type="compositionally biased region" description="Basic and acidic residues" evidence="5">
    <location>
        <begin position="58"/>
        <end position="70"/>
    </location>
</feature>